<evidence type="ECO:0000313" key="1">
    <source>
        <dbReference type="EMBL" id="KAJ8386210.1"/>
    </source>
</evidence>
<keyword evidence="2" id="KW-1185">Reference proteome</keyword>
<proteinExistence type="predicted"/>
<dbReference type="EMBL" id="JAINUG010000232">
    <property type="protein sequence ID" value="KAJ8386210.1"/>
    <property type="molecule type" value="Genomic_DNA"/>
</dbReference>
<evidence type="ECO:0000313" key="2">
    <source>
        <dbReference type="Proteomes" id="UP001221898"/>
    </source>
</evidence>
<comment type="caution">
    <text evidence="1">The sequence shown here is derived from an EMBL/GenBank/DDBJ whole genome shotgun (WGS) entry which is preliminary data.</text>
</comment>
<sequence>MRCYAQGDGRGLFGCGSPTRTIFFQALWPWTAVGHLVTVWAPALLGSNELSISTSPLTVQGDRPFSRRAVCLPSVRQDHFRFRPPLGLVLFVFRLKSTYTMICTNILQTGPVMSPVFSEARGHCC</sequence>
<dbReference type="Proteomes" id="UP001221898">
    <property type="component" value="Unassembled WGS sequence"/>
</dbReference>
<gene>
    <name evidence="1" type="ORF">AAFF_G00175300</name>
</gene>
<dbReference type="AlphaFoldDB" id="A0AAD7RLF0"/>
<organism evidence="1 2">
    <name type="scientific">Aldrovandia affinis</name>
    <dbReference type="NCBI Taxonomy" id="143900"/>
    <lineage>
        <taxon>Eukaryota</taxon>
        <taxon>Metazoa</taxon>
        <taxon>Chordata</taxon>
        <taxon>Craniata</taxon>
        <taxon>Vertebrata</taxon>
        <taxon>Euteleostomi</taxon>
        <taxon>Actinopterygii</taxon>
        <taxon>Neopterygii</taxon>
        <taxon>Teleostei</taxon>
        <taxon>Notacanthiformes</taxon>
        <taxon>Halosauridae</taxon>
        <taxon>Aldrovandia</taxon>
    </lineage>
</organism>
<accession>A0AAD7RLF0</accession>
<reference evidence="1" key="1">
    <citation type="journal article" date="2023" name="Science">
        <title>Genome structures resolve the early diversification of teleost fishes.</title>
        <authorList>
            <person name="Parey E."/>
            <person name="Louis A."/>
            <person name="Montfort J."/>
            <person name="Bouchez O."/>
            <person name="Roques C."/>
            <person name="Iampietro C."/>
            <person name="Lluch J."/>
            <person name="Castinel A."/>
            <person name="Donnadieu C."/>
            <person name="Desvignes T."/>
            <person name="Floi Bucao C."/>
            <person name="Jouanno E."/>
            <person name="Wen M."/>
            <person name="Mejri S."/>
            <person name="Dirks R."/>
            <person name="Jansen H."/>
            <person name="Henkel C."/>
            <person name="Chen W.J."/>
            <person name="Zahm M."/>
            <person name="Cabau C."/>
            <person name="Klopp C."/>
            <person name="Thompson A.W."/>
            <person name="Robinson-Rechavi M."/>
            <person name="Braasch I."/>
            <person name="Lecointre G."/>
            <person name="Bobe J."/>
            <person name="Postlethwait J.H."/>
            <person name="Berthelot C."/>
            <person name="Roest Crollius H."/>
            <person name="Guiguen Y."/>
        </authorList>
    </citation>
    <scope>NUCLEOTIDE SEQUENCE</scope>
    <source>
        <strain evidence="1">NC1722</strain>
    </source>
</reference>
<name>A0AAD7RLF0_9TELE</name>
<protein>
    <submittedName>
        <fullName evidence="1">Uncharacterized protein</fullName>
    </submittedName>
</protein>